<keyword evidence="6" id="KW-0408">Iron</keyword>
<dbReference type="Gene3D" id="3.30.2020.30">
    <property type="match status" value="1"/>
</dbReference>
<dbReference type="GO" id="GO:0005739">
    <property type="term" value="C:mitochondrion"/>
    <property type="evidence" value="ECO:0007669"/>
    <property type="project" value="TreeGrafter"/>
</dbReference>
<evidence type="ECO:0000256" key="4">
    <source>
        <dbReference type="ARBA" id="ARBA00022964"/>
    </source>
</evidence>
<evidence type="ECO:0000256" key="1">
    <source>
        <dbReference type="ARBA" id="ARBA00001954"/>
    </source>
</evidence>
<dbReference type="Pfam" id="PF06155">
    <property type="entry name" value="GBBH-like_N"/>
    <property type="match status" value="1"/>
</dbReference>
<dbReference type="InterPro" id="IPR010376">
    <property type="entry name" value="GBBH-like_N"/>
</dbReference>
<comment type="caution">
    <text evidence="9">The sequence shown here is derived from an EMBL/GenBank/DDBJ whole genome shotgun (WGS) entry which is preliminary data.</text>
</comment>
<dbReference type="OMA" id="MPYFEYK"/>
<dbReference type="VEuPathDB" id="FungiDB:P174DRAFT_509316"/>
<dbReference type="Proteomes" id="UP000234474">
    <property type="component" value="Unassembled WGS sequence"/>
</dbReference>
<dbReference type="InterPro" id="IPR050411">
    <property type="entry name" value="AlphaKG_dependent_hydroxylases"/>
</dbReference>
<keyword evidence="10" id="KW-1185">Reference proteome</keyword>
<dbReference type="OrthoDB" id="406634at2759"/>
<evidence type="ECO:0000259" key="8">
    <source>
        <dbReference type="Pfam" id="PF06155"/>
    </source>
</evidence>
<comment type="cofactor">
    <cofactor evidence="1">
        <name>Fe(2+)</name>
        <dbReference type="ChEBI" id="CHEBI:29033"/>
    </cofactor>
</comment>
<dbReference type="GeneID" id="36538878"/>
<keyword evidence="5" id="KW-0560">Oxidoreductase</keyword>
<evidence type="ECO:0000256" key="5">
    <source>
        <dbReference type="ARBA" id="ARBA00023002"/>
    </source>
</evidence>
<accession>A0A2I1CNW3</accession>
<keyword evidence="3" id="KW-0479">Metal-binding</keyword>
<evidence type="ECO:0000256" key="2">
    <source>
        <dbReference type="ARBA" id="ARBA00008654"/>
    </source>
</evidence>
<dbReference type="GO" id="GO:0046872">
    <property type="term" value="F:metal ion binding"/>
    <property type="evidence" value="ECO:0007669"/>
    <property type="project" value="UniProtKB-KW"/>
</dbReference>
<dbReference type="STRING" id="1392255.A0A2I1CNW3"/>
<keyword evidence="4" id="KW-0223">Dioxygenase</keyword>
<dbReference type="SUPFAM" id="SSF51197">
    <property type="entry name" value="Clavaminate synthase-like"/>
    <property type="match status" value="1"/>
</dbReference>
<dbReference type="EMBL" id="MSZS01000001">
    <property type="protein sequence ID" value="PKX99324.1"/>
    <property type="molecule type" value="Genomic_DNA"/>
</dbReference>
<dbReference type="AlphaFoldDB" id="A0A2I1CNW3"/>
<dbReference type="InterPro" id="IPR003819">
    <property type="entry name" value="TauD/TfdA-like"/>
</dbReference>
<evidence type="ECO:0000256" key="3">
    <source>
        <dbReference type="ARBA" id="ARBA00022723"/>
    </source>
</evidence>
<organism evidence="9 10">
    <name type="scientific">Aspergillus novofumigatus (strain IBT 16806)</name>
    <dbReference type="NCBI Taxonomy" id="1392255"/>
    <lineage>
        <taxon>Eukaryota</taxon>
        <taxon>Fungi</taxon>
        <taxon>Dikarya</taxon>
        <taxon>Ascomycota</taxon>
        <taxon>Pezizomycotina</taxon>
        <taxon>Eurotiomycetes</taxon>
        <taxon>Eurotiomycetidae</taxon>
        <taxon>Eurotiales</taxon>
        <taxon>Aspergillaceae</taxon>
        <taxon>Aspergillus</taxon>
        <taxon>Aspergillus subgen. Fumigati</taxon>
    </lineage>
</organism>
<protein>
    <submittedName>
        <fullName evidence="9">Putative gamma-butyrobetaine hydroxylase subfamily</fullName>
    </submittedName>
</protein>
<dbReference type="PANTHER" id="PTHR10696:SF25">
    <property type="entry name" value="OXIDOREDUCTASE AIM17-RELATED"/>
    <property type="match status" value="1"/>
</dbReference>
<name>A0A2I1CNW3_ASPN1</name>
<feature type="domain" description="Gamma-butyrobetaine hydroxylase-like N-terminal" evidence="8">
    <location>
        <begin position="60"/>
        <end position="118"/>
    </location>
</feature>
<gene>
    <name evidence="9" type="ORF">P174DRAFT_509316</name>
</gene>
<dbReference type="InterPro" id="IPR038492">
    <property type="entry name" value="GBBH-like_N_sf"/>
</dbReference>
<sequence>MSRIVRPLARLPWRRLKTDYLDLNRVISKHGYNDYAQEYLGKPAPEGIRLLKAKLDVMIDGEARGFRYMLLRDACKCNLCVDEHSKQRKFRTADISPVIVPRDVQWDGKKLRIKWSTDIEGWGPDHVSHYDVAMFKDHRANPPRSDTGTMRRRFLWDKKSMKESQYWVSYEDYMNDETAFVKSMRHLALMGIIFVKDIPDSREMVEKIATKMGPLRNTFYGPTWDVRSVPEAKNVAYTNVSLAPGFQLLHCLENSCDGAIADLVRWRQPERFEDLTKLHLNYEYNHKEHIYNNSWPVLETEDGDPKSRIVHVNYSPPFQAPIISDEHIHKHWSEYRRALVAFASEIERPYNVFQLKLNPGECVIFENRRVLHARNQFNTEQGNRWLAGAYVDEDAVLSTFRKCRNAQYHTWHWTRVLGPRKAPRAAGEGEATAEDHGTE</sequence>
<dbReference type="Gene3D" id="3.60.130.10">
    <property type="entry name" value="Clavaminate synthase-like"/>
    <property type="match status" value="1"/>
</dbReference>
<evidence type="ECO:0000313" key="9">
    <source>
        <dbReference type="EMBL" id="PKX99324.1"/>
    </source>
</evidence>
<dbReference type="Pfam" id="PF02668">
    <property type="entry name" value="TauD"/>
    <property type="match status" value="1"/>
</dbReference>
<feature type="domain" description="TauD/TfdA-like" evidence="7">
    <location>
        <begin position="169"/>
        <end position="390"/>
    </location>
</feature>
<proteinExistence type="inferred from homology"/>
<evidence type="ECO:0000259" key="7">
    <source>
        <dbReference type="Pfam" id="PF02668"/>
    </source>
</evidence>
<dbReference type="GO" id="GO:0045329">
    <property type="term" value="P:carnitine biosynthetic process"/>
    <property type="evidence" value="ECO:0007669"/>
    <property type="project" value="TreeGrafter"/>
</dbReference>
<dbReference type="InterPro" id="IPR042098">
    <property type="entry name" value="TauD-like_sf"/>
</dbReference>
<evidence type="ECO:0000313" key="10">
    <source>
        <dbReference type="Proteomes" id="UP000234474"/>
    </source>
</evidence>
<reference evidence="10" key="1">
    <citation type="journal article" date="2018" name="Proc. Natl. Acad. Sci. U.S.A.">
        <title>Linking secondary metabolites to gene clusters through genome sequencing of six diverse Aspergillus species.</title>
        <authorList>
            <person name="Kaerboelling I."/>
            <person name="Vesth T.C."/>
            <person name="Frisvad J.C."/>
            <person name="Nybo J.L."/>
            <person name="Theobald S."/>
            <person name="Kuo A."/>
            <person name="Bowyer P."/>
            <person name="Matsuda Y."/>
            <person name="Mondo S."/>
            <person name="Lyhne E.K."/>
            <person name="Kogle M.E."/>
            <person name="Clum A."/>
            <person name="Lipzen A."/>
            <person name="Salamov A."/>
            <person name="Ngan C.Y."/>
            <person name="Daum C."/>
            <person name="Chiniquy J."/>
            <person name="Barry K."/>
            <person name="LaButti K."/>
            <person name="Haridas S."/>
            <person name="Simmons B.A."/>
            <person name="Magnuson J.K."/>
            <person name="Mortensen U.H."/>
            <person name="Larsen T.O."/>
            <person name="Grigoriev I.V."/>
            <person name="Baker S.E."/>
            <person name="Andersen M.R."/>
        </authorList>
    </citation>
    <scope>NUCLEOTIDE SEQUENCE [LARGE SCALE GENOMIC DNA]</scope>
    <source>
        <strain evidence="10">IBT 16806</strain>
    </source>
</reference>
<dbReference type="RefSeq" id="XP_024687919.1">
    <property type="nucleotide sequence ID" value="XM_024831541.1"/>
</dbReference>
<evidence type="ECO:0000256" key="6">
    <source>
        <dbReference type="ARBA" id="ARBA00023004"/>
    </source>
</evidence>
<comment type="similarity">
    <text evidence="2">Belongs to the gamma-BBH/TMLD family.</text>
</comment>
<dbReference type="GO" id="GO:0016706">
    <property type="term" value="F:2-oxoglutarate-dependent dioxygenase activity"/>
    <property type="evidence" value="ECO:0007669"/>
    <property type="project" value="UniProtKB-ARBA"/>
</dbReference>
<dbReference type="PANTHER" id="PTHR10696">
    <property type="entry name" value="GAMMA-BUTYROBETAINE HYDROXYLASE-RELATED"/>
    <property type="match status" value="1"/>
</dbReference>